<evidence type="ECO:0000313" key="3">
    <source>
        <dbReference type="Proteomes" id="UP000317977"/>
    </source>
</evidence>
<feature type="transmembrane region" description="Helical" evidence="1">
    <location>
        <begin position="431"/>
        <end position="453"/>
    </location>
</feature>
<feature type="transmembrane region" description="Helical" evidence="1">
    <location>
        <begin position="193"/>
        <end position="212"/>
    </location>
</feature>
<feature type="transmembrane region" description="Helical" evidence="1">
    <location>
        <begin position="505"/>
        <end position="525"/>
    </location>
</feature>
<evidence type="ECO:0000256" key="1">
    <source>
        <dbReference type="SAM" id="Phobius"/>
    </source>
</evidence>
<feature type="transmembrane region" description="Helical" evidence="1">
    <location>
        <begin position="272"/>
        <end position="292"/>
    </location>
</feature>
<feature type="transmembrane region" description="Helical" evidence="1">
    <location>
        <begin position="347"/>
        <end position="371"/>
    </location>
</feature>
<accession>A0A5C6F7F8</accession>
<name>A0A5C6F7F8_9BACT</name>
<dbReference type="OrthoDB" id="247969at2"/>
<reference evidence="2 3" key="1">
    <citation type="submission" date="2019-02" db="EMBL/GenBank/DDBJ databases">
        <title>Deep-cultivation of Planctomycetes and their phenomic and genomic characterization uncovers novel biology.</title>
        <authorList>
            <person name="Wiegand S."/>
            <person name="Jogler M."/>
            <person name="Boedeker C."/>
            <person name="Pinto D."/>
            <person name="Vollmers J."/>
            <person name="Rivas-Marin E."/>
            <person name="Kohn T."/>
            <person name="Peeters S.H."/>
            <person name="Heuer A."/>
            <person name="Rast P."/>
            <person name="Oberbeckmann S."/>
            <person name="Bunk B."/>
            <person name="Jeske O."/>
            <person name="Meyerdierks A."/>
            <person name="Storesund J.E."/>
            <person name="Kallscheuer N."/>
            <person name="Luecker S."/>
            <person name="Lage O.M."/>
            <person name="Pohl T."/>
            <person name="Merkel B.J."/>
            <person name="Hornburger P."/>
            <person name="Mueller R.-W."/>
            <person name="Bruemmer F."/>
            <person name="Labrenz M."/>
            <person name="Spormann A.M."/>
            <person name="Op Den Camp H."/>
            <person name="Overmann J."/>
            <person name="Amann R."/>
            <person name="Jetten M.S.M."/>
            <person name="Mascher T."/>
            <person name="Medema M.H."/>
            <person name="Devos D.P."/>
            <person name="Kaster A.-K."/>
            <person name="Ovreas L."/>
            <person name="Rohde M."/>
            <person name="Galperin M.Y."/>
            <person name="Jogler C."/>
        </authorList>
    </citation>
    <scope>NUCLEOTIDE SEQUENCE [LARGE SCALE GENOMIC DNA]</scope>
    <source>
        <strain evidence="2 3">Poly59</strain>
    </source>
</reference>
<keyword evidence="1" id="KW-1133">Transmembrane helix</keyword>
<dbReference type="EMBL" id="SJPX01000002">
    <property type="protein sequence ID" value="TWU55709.1"/>
    <property type="molecule type" value="Genomic_DNA"/>
</dbReference>
<keyword evidence="1" id="KW-0812">Transmembrane</keyword>
<comment type="caution">
    <text evidence="2">The sequence shown here is derived from an EMBL/GenBank/DDBJ whole genome shotgun (WGS) entry which is preliminary data.</text>
</comment>
<proteinExistence type="predicted"/>
<feature type="transmembrane region" description="Helical" evidence="1">
    <location>
        <begin position="52"/>
        <end position="72"/>
    </location>
</feature>
<organism evidence="2 3">
    <name type="scientific">Rubripirellula reticaptiva</name>
    <dbReference type="NCBI Taxonomy" id="2528013"/>
    <lineage>
        <taxon>Bacteria</taxon>
        <taxon>Pseudomonadati</taxon>
        <taxon>Planctomycetota</taxon>
        <taxon>Planctomycetia</taxon>
        <taxon>Pirellulales</taxon>
        <taxon>Pirellulaceae</taxon>
        <taxon>Rubripirellula</taxon>
    </lineage>
</organism>
<feature type="transmembrane region" description="Helical" evidence="1">
    <location>
        <begin position="132"/>
        <end position="153"/>
    </location>
</feature>
<gene>
    <name evidence="2" type="ORF">Poly59_20090</name>
</gene>
<feature type="transmembrane region" description="Helical" evidence="1">
    <location>
        <begin position="396"/>
        <end position="419"/>
    </location>
</feature>
<dbReference type="Proteomes" id="UP000317977">
    <property type="component" value="Unassembled WGS sequence"/>
</dbReference>
<dbReference type="RefSeq" id="WP_146533851.1">
    <property type="nucleotide sequence ID" value="NZ_SJPX01000002.1"/>
</dbReference>
<keyword evidence="3" id="KW-1185">Reference proteome</keyword>
<feature type="transmembrane region" description="Helical" evidence="1">
    <location>
        <begin position="473"/>
        <end position="498"/>
    </location>
</feature>
<feature type="transmembrane region" description="Helical" evidence="1">
    <location>
        <begin position="298"/>
        <end position="317"/>
    </location>
</feature>
<feature type="transmembrane region" description="Helical" evidence="1">
    <location>
        <begin position="537"/>
        <end position="560"/>
    </location>
</feature>
<keyword evidence="1" id="KW-0472">Membrane</keyword>
<feature type="transmembrane region" description="Helical" evidence="1">
    <location>
        <begin position="160"/>
        <end position="181"/>
    </location>
</feature>
<dbReference type="AlphaFoldDB" id="A0A5C6F7F8"/>
<sequence length="566" mass="62402">MSEILALTRLAVSRSRKPAIFLIAVVVIGTAIGMVLEWTMRERGASRPDLPWLGTLMVWSFLPAGFASFVLFDFSSGNSIGSAESNCDRWILRSPIRSWKIAIVPLALKTAWIGALWLIFSTFLRYATSEPIPRVIPCIAFSSIAIWGMAIAWRPMQWAWLRLATLPVVAVITLSVFVLFMNQRNIHIPFFRWAAFWFSHLFLVANYAVATYGSVRAIERARTAPDGLVPSLANSSRIGLAPQWMQSVDRHREFATPLKALAWYEFASTREWMLRMLTWVVVPSILLLTLVFPLHPVTLTMAVIGFASLAAVSGNGANMMEKSNSSLLAPFLVRSPFTDAQIVWTRLAVSMGIMVLVYSGILIVFAGWSLWPSNRESWMQWAVTQAAWLGVPDHSFAIGVQLSILIIVSVTTVIFGWTIGMYWTAAAGRDWIAIAVVAGVSIFVLGLVGWFAMWFTRQTDWESAMASLREICLWTTPVIVTLLIAKAVLAVSVAAALLKSRLAGLGAIAIVSTAWLIPVAIIAAILAKCEPFAPIEIWHCVAFAVLAIPLGGVLGLPIAMSFNRHR</sequence>
<feature type="transmembrane region" description="Helical" evidence="1">
    <location>
        <begin position="20"/>
        <end position="40"/>
    </location>
</feature>
<protein>
    <submittedName>
        <fullName evidence="2">Uncharacterized protein</fullName>
    </submittedName>
</protein>
<evidence type="ECO:0000313" key="2">
    <source>
        <dbReference type="EMBL" id="TWU55709.1"/>
    </source>
</evidence>
<feature type="transmembrane region" description="Helical" evidence="1">
    <location>
        <begin position="99"/>
        <end position="120"/>
    </location>
</feature>